<dbReference type="Proteomes" id="UP001231189">
    <property type="component" value="Unassembled WGS sequence"/>
</dbReference>
<evidence type="ECO:0000256" key="1">
    <source>
        <dbReference type="ARBA" id="ARBA00001947"/>
    </source>
</evidence>
<evidence type="ECO:0000256" key="8">
    <source>
        <dbReference type="ARBA" id="ARBA00022741"/>
    </source>
</evidence>
<feature type="domain" description="AAA+ ATPase" evidence="15">
    <location>
        <begin position="333"/>
        <end position="469"/>
    </location>
</feature>
<keyword evidence="17" id="KW-1185">Reference proteome</keyword>
<dbReference type="GO" id="GO:0016887">
    <property type="term" value="F:ATP hydrolysis activity"/>
    <property type="evidence" value="ECO:0007669"/>
    <property type="project" value="InterPro"/>
</dbReference>
<evidence type="ECO:0000256" key="5">
    <source>
        <dbReference type="ARBA" id="ARBA00010550"/>
    </source>
</evidence>
<keyword evidence="10" id="KW-0862">Zinc</keyword>
<organism evidence="16 17">
    <name type="scientific">Lolium multiflorum</name>
    <name type="common">Italian ryegrass</name>
    <name type="synonym">Lolium perenne subsp. multiflorum</name>
    <dbReference type="NCBI Taxonomy" id="4521"/>
    <lineage>
        <taxon>Eukaryota</taxon>
        <taxon>Viridiplantae</taxon>
        <taxon>Streptophyta</taxon>
        <taxon>Embryophyta</taxon>
        <taxon>Tracheophyta</taxon>
        <taxon>Spermatophyta</taxon>
        <taxon>Magnoliopsida</taxon>
        <taxon>Liliopsida</taxon>
        <taxon>Poales</taxon>
        <taxon>Poaceae</taxon>
        <taxon>BOP clade</taxon>
        <taxon>Pooideae</taxon>
        <taxon>Poodae</taxon>
        <taxon>Poeae</taxon>
        <taxon>Poeae Chloroplast Group 2 (Poeae type)</taxon>
        <taxon>Loliodinae</taxon>
        <taxon>Loliinae</taxon>
        <taxon>Lolium</taxon>
    </lineage>
</organism>
<evidence type="ECO:0000313" key="17">
    <source>
        <dbReference type="Proteomes" id="UP001231189"/>
    </source>
</evidence>
<dbReference type="Gene3D" id="1.20.58.760">
    <property type="entry name" value="Peptidase M41"/>
    <property type="match status" value="2"/>
</dbReference>
<comment type="subcellular location">
    <subcellularLocation>
        <location evidence="3">Mitochondrion</location>
    </subcellularLocation>
</comment>
<keyword evidence="13" id="KW-0482">Metalloprotease</keyword>
<dbReference type="SUPFAM" id="SSF140990">
    <property type="entry name" value="FtsH protease domain-like"/>
    <property type="match status" value="2"/>
</dbReference>
<accession>A0AAD8RZT5</accession>
<dbReference type="GO" id="GO:0045037">
    <property type="term" value="P:protein import into chloroplast stroma"/>
    <property type="evidence" value="ECO:0007669"/>
    <property type="project" value="TreeGrafter"/>
</dbReference>
<evidence type="ECO:0000256" key="9">
    <source>
        <dbReference type="ARBA" id="ARBA00022801"/>
    </source>
</evidence>
<comment type="similarity">
    <text evidence="5">In the N-terminal section; belongs to the AAA ATPase family.</text>
</comment>
<dbReference type="GO" id="GO:0046872">
    <property type="term" value="F:metal ion binding"/>
    <property type="evidence" value="ECO:0007669"/>
    <property type="project" value="UniProtKB-KW"/>
</dbReference>
<evidence type="ECO:0000256" key="6">
    <source>
        <dbReference type="ARBA" id="ARBA00022670"/>
    </source>
</evidence>
<feature type="domain" description="AAA+ ATPase" evidence="15">
    <location>
        <begin position="960"/>
        <end position="1096"/>
    </location>
</feature>
<dbReference type="Gene3D" id="3.40.50.300">
    <property type="entry name" value="P-loop containing nucleotide triphosphate hydrolases"/>
    <property type="match status" value="2"/>
</dbReference>
<comment type="similarity">
    <text evidence="4">In the C-terminal section; belongs to the peptidase M41 family.</text>
</comment>
<dbReference type="InterPro" id="IPR003593">
    <property type="entry name" value="AAA+_ATPase"/>
</dbReference>
<dbReference type="GO" id="GO:0005739">
    <property type="term" value="C:mitochondrion"/>
    <property type="evidence" value="ECO:0007669"/>
    <property type="project" value="UniProtKB-SubCell"/>
</dbReference>
<sequence>MRHPTMLLRLYPLHDAASVHQPDQRTSGEVDLTGKIQMVARHLARYRWANVIYKEVASVPSLGAPAANTTTGTGSVLRNLQQRYRSSFAGQRIRGVHSDAASLHKEIYRSDLERVIHNLKSQPLLNTNAVAGNTTTGAGSVLRNLQQRYRSSFVGQRIRGMHSNTASLPKEFYRSDPEKVIRNFKRQPSLHSNPSALSDYVKAVVDLELVTRGIGNAAMKEGSHSALRQLSKSGLLGTASAPFYVVEKGRLMKQLWRTISALTVTGFAIYGLKVVLDEFDEAEGKFDGLKEVATDLSTKFSDVKGVDEAKADLEEIVHYLRDSKRFTRLGGKLPKGVLLVGPPGTGKTMLARSVAGEAGVPFFSCSGSDFEEMYVGVGARRVRELFSAAKKRSPCIIFIDEIDAIGGRRNSEEPKWSRQTLNQLLVEMDGFKQNDGIIVVAATNFAESLDSALVRPGRFDRLIQVPNPDVEGRRQILEAHMSKVLKGKGVDMMTIAKGTPGFSGADLANLVNDAALKASRDGANAVGMDHLEYAKDRIMMGSERKSAVISDHSRKMTAYHEGGHALVAILTDGADPVHKATIVPRGNALGMVTQLPGEDGELEISRKQMLATLDVLMGGRVAEELIFGEGGVTTGALSDLSSATQLATDMVTKYGMSKEVGLVSYDDATMSGRWSPLVEEEVKALLDKAYDNAKTILTSHSKELHALANALLKHETLTGDQIKKLVSAGCDTSISERGRRFVSFFQGTCCKLNYRRSRSFFFVNWYAWYLLNAGGVLRRNLQDWYRSRSIGQRARGLHSGAGSFPRGFNNSNLERVIHDFERQPSLLSDPSALSEYVKALVSVELQTQASRSGLAKGGVLGTASEPLHMVTVEKGKLKKQLWRTFQALAPICLLIFGIKFLMELFDTEEARNFDGSKKEVKDSSTKFSDVKGIDEAKAELEDIVLYLRDPKRFTRLGGRLPRGVLLVGPPGTGKTMLARAVAAEAGVPFFSCSGSDFDEMYFGLGAKRVRNLFTAAKKRSPCILFIDEIDAIAGSRNPEDPMWHRHTLNQLLIELDGFKPNDGVIVVAATNFAQSLDKALVRPGRFDCHIEITNPDVEGRRQILEVHMSKVLKAKGLDLMTIARGTPGFSGAELANLVNYAALKAAKDGANAVGMYHIEYAKDRIMMGSERKSLVIPDERRKMTAYHEGGHALVSILTDGADPIYKATIVPRGSALGMVTLLPQPVDEYGVSRKKLLAKLDVFMAGRVAQELIFGEIGVMSSASDDLSQATQLAVHMVTEYGMSERAGLASYNSAADHGGGKKGKTAMSERTSDLVDEEVKELLDKAYKNAKTVLTTHSKELHLLANALLKHETLTGDQIKKLLSAGRWF</sequence>
<dbReference type="FunFam" id="1.10.8.60:FF:000001">
    <property type="entry name" value="ATP-dependent zinc metalloprotease FtsH"/>
    <property type="match status" value="2"/>
</dbReference>
<comment type="cofactor">
    <cofactor evidence="1">
        <name>Zn(2+)</name>
        <dbReference type="ChEBI" id="CHEBI:29105"/>
    </cofactor>
</comment>
<evidence type="ECO:0000256" key="10">
    <source>
        <dbReference type="ARBA" id="ARBA00022833"/>
    </source>
</evidence>
<dbReference type="InterPro" id="IPR003959">
    <property type="entry name" value="ATPase_AAA_core"/>
</dbReference>
<evidence type="ECO:0000256" key="3">
    <source>
        <dbReference type="ARBA" id="ARBA00004173"/>
    </source>
</evidence>
<evidence type="ECO:0000256" key="4">
    <source>
        <dbReference type="ARBA" id="ARBA00010044"/>
    </source>
</evidence>
<dbReference type="PANTHER" id="PTHR23076">
    <property type="entry name" value="METALLOPROTEASE M41 FTSH"/>
    <property type="match status" value="1"/>
</dbReference>
<dbReference type="Gene3D" id="1.10.8.60">
    <property type="match status" value="2"/>
</dbReference>
<dbReference type="InterPro" id="IPR000642">
    <property type="entry name" value="Peptidase_M41"/>
</dbReference>
<keyword evidence="11" id="KW-0067">ATP-binding</keyword>
<dbReference type="Pfam" id="PF17862">
    <property type="entry name" value="AAA_lid_3"/>
    <property type="match status" value="2"/>
</dbReference>
<dbReference type="GO" id="GO:0005524">
    <property type="term" value="F:ATP binding"/>
    <property type="evidence" value="ECO:0007669"/>
    <property type="project" value="UniProtKB-KW"/>
</dbReference>
<dbReference type="Pfam" id="PF01434">
    <property type="entry name" value="Peptidase_M41"/>
    <property type="match status" value="2"/>
</dbReference>
<proteinExistence type="inferred from homology"/>
<dbReference type="SMART" id="SM00382">
    <property type="entry name" value="AAA"/>
    <property type="match status" value="2"/>
</dbReference>
<dbReference type="EMBL" id="JAUUTY010000004">
    <property type="protein sequence ID" value="KAK1642506.1"/>
    <property type="molecule type" value="Genomic_DNA"/>
</dbReference>
<dbReference type="HAMAP" id="MF_01458">
    <property type="entry name" value="FtsH"/>
    <property type="match status" value="2"/>
</dbReference>
<dbReference type="InterPro" id="IPR005936">
    <property type="entry name" value="FtsH"/>
</dbReference>
<evidence type="ECO:0000256" key="7">
    <source>
        <dbReference type="ARBA" id="ARBA00022723"/>
    </source>
</evidence>
<dbReference type="InterPro" id="IPR003960">
    <property type="entry name" value="ATPase_AAA_CS"/>
</dbReference>
<dbReference type="InterPro" id="IPR037219">
    <property type="entry name" value="Peptidase_M41-like"/>
</dbReference>
<evidence type="ECO:0000256" key="14">
    <source>
        <dbReference type="ARBA" id="ARBA00023128"/>
    </source>
</evidence>
<evidence type="ECO:0000256" key="2">
    <source>
        <dbReference type="ARBA" id="ARBA00003497"/>
    </source>
</evidence>
<dbReference type="Pfam" id="PF00004">
    <property type="entry name" value="AAA"/>
    <property type="match status" value="2"/>
</dbReference>
<dbReference type="GO" id="GO:0016020">
    <property type="term" value="C:membrane"/>
    <property type="evidence" value="ECO:0007669"/>
    <property type="project" value="InterPro"/>
</dbReference>
<name>A0AAD8RZT5_LOLMU</name>
<dbReference type="InterPro" id="IPR027417">
    <property type="entry name" value="P-loop_NTPase"/>
</dbReference>
<dbReference type="NCBIfam" id="TIGR01241">
    <property type="entry name" value="FtsH_fam"/>
    <property type="match status" value="1"/>
</dbReference>
<dbReference type="PROSITE" id="PS00674">
    <property type="entry name" value="AAA"/>
    <property type="match status" value="2"/>
</dbReference>
<evidence type="ECO:0000256" key="12">
    <source>
        <dbReference type="ARBA" id="ARBA00022946"/>
    </source>
</evidence>
<keyword evidence="14" id="KW-0496">Mitochondrion</keyword>
<comment type="function">
    <text evidence="2">Probable ATP-dependent zinc metallopeptidase.</text>
</comment>
<keyword evidence="9" id="KW-0378">Hydrolase</keyword>
<dbReference type="PANTHER" id="PTHR23076:SF134">
    <property type="entry name" value="AAA+ ATPASE DOMAIN-CONTAINING PROTEIN"/>
    <property type="match status" value="1"/>
</dbReference>
<dbReference type="GO" id="GO:0004176">
    <property type="term" value="F:ATP-dependent peptidase activity"/>
    <property type="evidence" value="ECO:0007669"/>
    <property type="project" value="InterPro"/>
</dbReference>
<evidence type="ECO:0000313" key="16">
    <source>
        <dbReference type="EMBL" id="KAK1642506.1"/>
    </source>
</evidence>
<keyword evidence="6" id="KW-0645">Protease</keyword>
<protein>
    <recommendedName>
        <fullName evidence="15">AAA+ ATPase domain-containing protein</fullName>
    </recommendedName>
</protein>
<evidence type="ECO:0000256" key="11">
    <source>
        <dbReference type="ARBA" id="ARBA00022840"/>
    </source>
</evidence>
<keyword evidence="12" id="KW-0809">Transit peptide</keyword>
<dbReference type="FunFam" id="3.40.50.300:FF:000175">
    <property type="entry name" value="ATP-dependent zinc metalloprotease FTSH 4"/>
    <property type="match status" value="2"/>
</dbReference>
<evidence type="ECO:0000259" key="15">
    <source>
        <dbReference type="SMART" id="SM00382"/>
    </source>
</evidence>
<dbReference type="GO" id="GO:0006508">
    <property type="term" value="P:proteolysis"/>
    <property type="evidence" value="ECO:0007669"/>
    <property type="project" value="UniProtKB-KW"/>
</dbReference>
<keyword evidence="7" id="KW-0479">Metal-binding</keyword>
<dbReference type="CDD" id="cd19501">
    <property type="entry name" value="RecA-like_FtsH"/>
    <property type="match status" value="2"/>
</dbReference>
<dbReference type="SUPFAM" id="SSF52540">
    <property type="entry name" value="P-loop containing nucleoside triphosphate hydrolases"/>
    <property type="match status" value="2"/>
</dbReference>
<dbReference type="GO" id="GO:0004222">
    <property type="term" value="F:metalloendopeptidase activity"/>
    <property type="evidence" value="ECO:0007669"/>
    <property type="project" value="InterPro"/>
</dbReference>
<evidence type="ECO:0000256" key="13">
    <source>
        <dbReference type="ARBA" id="ARBA00023049"/>
    </source>
</evidence>
<keyword evidence="8" id="KW-0547">Nucleotide-binding</keyword>
<comment type="caution">
    <text evidence="16">The sequence shown here is derived from an EMBL/GenBank/DDBJ whole genome shotgun (WGS) entry which is preliminary data.</text>
</comment>
<reference evidence="16" key="1">
    <citation type="submission" date="2023-07" db="EMBL/GenBank/DDBJ databases">
        <title>A chromosome-level genome assembly of Lolium multiflorum.</title>
        <authorList>
            <person name="Chen Y."/>
            <person name="Copetti D."/>
            <person name="Kolliker R."/>
            <person name="Studer B."/>
        </authorList>
    </citation>
    <scope>NUCLEOTIDE SEQUENCE</scope>
    <source>
        <strain evidence="16">02402/16</strain>
        <tissue evidence="16">Leaf</tissue>
    </source>
</reference>
<dbReference type="FunFam" id="1.20.58.760:FF:000002">
    <property type="entry name" value="ATP-dependent zinc metalloprotease FtsH"/>
    <property type="match status" value="2"/>
</dbReference>
<dbReference type="GO" id="GO:0009507">
    <property type="term" value="C:chloroplast"/>
    <property type="evidence" value="ECO:0007669"/>
    <property type="project" value="TreeGrafter"/>
</dbReference>
<dbReference type="InterPro" id="IPR041569">
    <property type="entry name" value="AAA_lid_3"/>
</dbReference>
<gene>
    <name evidence="16" type="ORF">QYE76_060311</name>
</gene>